<gene>
    <name evidence="1" type="ORF">BJ875DRAFT_483753</name>
</gene>
<dbReference type="AlphaFoldDB" id="A0A9P7YJA9"/>
<dbReference type="EMBL" id="MU251448">
    <property type="protein sequence ID" value="KAG9234904.1"/>
    <property type="molecule type" value="Genomic_DNA"/>
</dbReference>
<name>A0A9P7YJA9_9HELO</name>
<evidence type="ECO:0000313" key="2">
    <source>
        <dbReference type="Proteomes" id="UP000824998"/>
    </source>
</evidence>
<accession>A0A9P7YJA9</accession>
<comment type="caution">
    <text evidence="1">The sequence shown here is derived from an EMBL/GenBank/DDBJ whole genome shotgun (WGS) entry which is preliminary data.</text>
</comment>
<proteinExistence type="predicted"/>
<dbReference type="Proteomes" id="UP000824998">
    <property type="component" value="Unassembled WGS sequence"/>
</dbReference>
<evidence type="ECO:0000313" key="1">
    <source>
        <dbReference type="EMBL" id="KAG9234904.1"/>
    </source>
</evidence>
<sequence length="206" mass="22966">MDSTIIVTGINCDPITQRWVLAFGAVAGPTPPPFAITEFSTSTELSQWAIHAKNREDYQARLAHDKSRIIDSWMTHEAIIGAEAGARFFRWVKIKLRAETSAGKRAVMELWQEFCALPCEQQHIEDDLMEAFSRGNEDLLHLPVDEPVERALTPTEFPALDLMSDGAIVCCNCRRTRMQVGFDGTEALACSCCHVKCGGCRETTVF</sequence>
<organism evidence="1 2">
    <name type="scientific">Amylocarpus encephaloides</name>
    <dbReference type="NCBI Taxonomy" id="45428"/>
    <lineage>
        <taxon>Eukaryota</taxon>
        <taxon>Fungi</taxon>
        <taxon>Dikarya</taxon>
        <taxon>Ascomycota</taxon>
        <taxon>Pezizomycotina</taxon>
        <taxon>Leotiomycetes</taxon>
        <taxon>Helotiales</taxon>
        <taxon>Helotiales incertae sedis</taxon>
        <taxon>Amylocarpus</taxon>
    </lineage>
</organism>
<keyword evidence="2" id="KW-1185">Reference proteome</keyword>
<protein>
    <submittedName>
        <fullName evidence="1">Uncharacterized protein</fullName>
    </submittedName>
</protein>
<reference evidence="1" key="1">
    <citation type="journal article" date="2021" name="IMA Fungus">
        <title>Genomic characterization of three marine fungi, including Emericellopsis atlantica sp. nov. with signatures of a generalist lifestyle and marine biomass degradation.</title>
        <authorList>
            <person name="Hagestad O.C."/>
            <person name="Hou L."/>
            <person name="Andersen J.H."/>
            <person name="Hansen E.H."/>
            <person name="Altermark B."/>
            <person name="Li C."/>
            <person name="Kuhnert E."/>
            <person name="Cox R.J."/>
            <person name="Crous P.W."/>
            <person name="Spatafora J.W."/>
            <person name="Lail K."/>
            <person name="Amirebrahimi M."/>
            <person name="Lipzen A."/>
            <person name="Pangilinan J."/>
            <person name="Andreopoulos W."/>
            <person name="Hayes R.D."/>
            <person name="Ng V."/>
            <person name="Grigoriev I.V."/>
            <person name="Jackson S.A."/>
            <person name="Sutton T.D.S."/>
            <person name="Dobson A.D.W."/>
            <person name="Rama T."/>
        </authorList>
    </citation>
    <scope>NUCLEOTIDE SEQUENCE</scope>
    <source>
        <strain evidence="1">TRa018bII</strain>
    </source>
</reference>